<evidence type="ECO:0008006" key="3">
    <source>
        <dbReference type="Google" id="ProtNLM"/>
    </source>
</evidence>
<proteinExistence type="predicted"/>
<organism evidence="1 2">
    <name type="scientific">Lentibacillus juripiscarius</name>
    <dbReference type="NCBI Taxonomy" id="257446"/>
    <lineage>
        <taxon>Bacteria</taxon>
        <taxon>Bacillati</taxon>
        <taxon>Bacillota</taxon>
        <taxon>Bacilli</taxon>
        <taxon>Bacillales</taxon>
        <taxon>Bacillaceae</taxon>
        <taxon>Lentibacillus</taxon>
    </lineage>
</organism>
<accession>A0ABW5V0D7</accession>
<protein>
    <recommendedName>
        <fullName evidence="3">LysM domain-containing protein</fullName>
    </recommendedName>
</protein>
<dbReference type="RefSeq" id="WP_382389934.1">
    <property type="nucleotide sequence ID" value="NZ_JBHUNA010000001.1"/>
</dbReference>
<evidence type="ECO:0000313" key="1">
    <source>
        <dbReference type="EMBL" id="MFD2759436.1"/>
    </source>
</evidence>
<reference evidence="2" key="1">
    <citation type="journal article" date="2019" name="Int. J. Syst. Evol. Microbiol.">
        <title>The Global Catalogue of Microorganisms (GCM) 10K type strain sequencing project: providing services to taxonomists for standard genome sequencing and annotation.</title>
        <authorList>
            <consortium name="The Broad Institute Genomics Platform"/>
            <consortium name="The Broad Institute Genome Sequencing Center for Infectious Disease"/>
            <person name="Wu L."/>
            <person name="Ma J."/>
        </authorList>
    </citation>
    <scope>NUCLEOTIDE SEQUENCE [LARGE SCALE GENOMIC DNA]</scope>
    <source>
        <strain evidence="2">TISTR 1535</strain>
    </source>
</reference>
<evidence type="ECO:0000313" key="2">
    <source>
        <dbReference type="Proteomes" id="UP001597502"/>
    </source>
</evidence>
<dbReference type="EMBL" id="JBHUNA010000001">
    <property type="protein sequence ID" value="MFD2759436.1"/>
    <property type="molecule type" value="Genomic_DNA"/>
</dbReference>
<keyword evidence="2" id="KW-1185">Reference proteome</keyword>
<dbReference type="Proteomes" id="UP001597502">
    <property type="component" value="Unassembled WGS sequence"/>
</dbReference>
<name>A0ABW5V0D7_9BACI</name>
<sequence>MKRLGLYIFIGLFLISIYKDLTTGLLPENTTEQTDENRVEKESLTGIRAEVDKGDTVLSVVEKINEQLGKVDIPEIRADFKTLNPHTDPLRIESGEYYYFPLYEKGAE</sequence>
<comment type="caution">
    <text evidence="1">The sequence shown here is derived from an EMBL/GenBank/DDBJ whole genome shotgun (WGS) entry which is preliminary data.</text>
</comment>
<gene>
    <name evidence="1" type="ORF">ACFSUO_00345</name>
</gene>